<dbReference type="Gene3D" id="3.40.190.80">
    <property type="match status" value="1"/>
</dbReference>
<dbReference type="PRINTS" id="PR00377">
    <property type="entry name" value="IMPHPHTASES"/>
</dbReference>
<feature type="binding site" evidence="1">
    <location>
        <position position="92"/>
    </location>
    <ligand>
        <name>Mg(2+)</name>
        <dbReference type="ChEBI" id="CHEBI:18420"/>
        <label>1</label>
        <note>catalytic</note>
    </ligand>
</feature>
<keyword evidence="3" id="KW-1185">Reference proteome</keyword>
<dbReference type="RefSeq" id="WP_006503931.1">
    <property type="nucleotide sequence ID" value="NZ_BAGZ01000020.1"/>
</dbReference>
<dbReference type="GO" id="GO:0008934">
    <property type="term" value="F:inositol monophosphate 1-phosphatase activity"/>
    <property type="evidence" value="ECO:0007669"/>
    <property type="project" value="TreeGrafter"/>
</dbReference>
<sequence>MDTQAVLELMQDVAAQVITPRFRALAGGEVMEKKPGDLVTVADREAEVLITEALLADDPSVLVVGEEATSADDGLLGRLATADHAYTVDPVDGTKNFVHGRAEHAVMVSELRRGETVRAWIWQPELGHAYVAERGAGAFADGVRLGSAWPGEDVDPASLRVLTSRPTHEGVHGDLRLDPSAWCCGVDYPWVVTGRAQAILYTNTFPWDHAPGSLFLEETGGVVRRPDGSGYRPGEYRPGGLLVAASPQVWDVVFPRVRHLMP</sequence>
<keyword evidence="1" id="KW-0460">Magnesium</keyword>
<dbReference type="SUPFAM" id="SSF56655">
    <property type="entry name" value="Carbohydrate phosphatase"/>
    <property type="match status" value="1"/>
</dbReference>
<dbReference type="EMBL" id="BAGZ01000020">
    <property type="protein sequence ID" value="GAB79174.1"/>
    <property type="molecule type" value="Genomic_DNA"/>
</dbReference>
<name>K6VR00_9MICO</name>
<dbReference type="GO" id="GO:0007165">
    <property type="term" value="P:signal transduction"/>
    <property type="evidence" value="ECO:0007669"/>
    <property type="project" value="TreeGrafter"/>
</dbReference>
<dbReference type="Gene3D" id="3.30.540.10">
    <property type="entry name" value="Fructose-1,6-Bisphosphatase, subunit A, domain 1"/>
    <property type="match status" value="1"/>
</dbReference>
<dbReference type="STRING" id="100225.SAMN05421595_3036"/>
<dbReference type="eggNOG" id="COG0483">
    <property type="taxonomic scope" value="Bacteria"/>
</dbReference>
<dbReference type="InterPro" id="IPR000760">
    <property type="entry name" value="Inositol_monophosphatase-like"/>
</dbReference>
<dbReference type="PANTHER" id="PTHR20854">
    <property type="entry name" value="INOSITOL MONOPHOSPHATASE"/>
    <property type="match status" value="1"/>
</dbReference>
<dbReference type="GO" id="GO:0006020">
    <property type="term" value="P:inositol metabolic process"/>
    <property type="evidence" value="ECO:0007669"/>
    <property type="project" value="TreeGrafter"/>
</dbReference>
<dbReference type="Pfam" id="PF00459">
    <property type="entry name" value="Inositol_P"/>
    <property type="match status" value="1"/>
</dbReference>
<accession>K6VR00</accession>
<evidence type="ECO:0000313" key="2">
    <source>
        <dbReference type="EMBL" id="GAB79174.1"/>
    </source>
</evidence>
<comment type="cofactor">
    <cofactor evidence="1">
        <name>Mg(2+)</name>
        <dbReference type="ChEBI" id="CHEBI:18420"/>
    </cofactor>
</comment>
<reference evidence="2 3" key="1">
    <citation type="submission" date="2012-08" db="EMBL/GenBank/DDBJ databases">
        <title>Whole genome shotgun sequence of Austwickia chelonae NBRC 105200.</title>
        <authorList>
            <person name="Yoshida I."/>
            <person name="Hosoyama A."/>
            <person name="Tsuchikane K."/>
            <person name="Katsumata H."/>
            <person name="Ando Y."/>
            <person name="Ohji S."/>
            <person name="Hamada M."/>
            <person name="Tamura T."/>
            <person name="Yamazoe A."/>
            <person name="Yamazaki S."/>
            <person name="Fujita N."/>
        </authorList>
    </citation>
    <scope>NUCLEOTIDE SEQUENCE [LARGE SCALE GENOMIC DNA]</scope>
    <source>
        <strain evidence="2 3">NBRC 105200</strain>
    </source>
</reference>
<dbReference type="Proteomes" id="UP000008495">
    <property type="component" value="Unassembled WGS sequence"/>
</dbReference>
<evidence type="ECO:0000256" key="1">
    <source>
        <dbReference type="PIRSR" id="PIRSR600760-2"/>
    </source>
</evidence>
<feature type="binding site" evidence="1">
    <location>
        <position position="208"/>
    </location>
    <ligand>
        <name>Mg(2+)</name>
        <dbReference type="ChEBI" id="CHEBI:18420"/>
        <label>1</label>
        <note>catalytic</note>
    </ligand>
</feature>
<dbReference type="PANTHER" id="PTHR20854:SF4">
    <property type="entry name" value="INOSITOL-1-MONOPHOSPHATASE-RELATED"/>
    <property type="match status" value="1"/>
</dbReference>
<dbReference type="AlphaFoldDB" id="K6VR00"/>
<feature type="binding site" evidence="1">
    <location>
        <position position="89"/>
    </location>
    <ligand>
        <name>Mg(2+)</name>
        <dbReference type="ChEBI" id="CHEBI:18420"/>
        <label>1</label>
        <note>catalytic</note>
    </ligand>
</feature>
<protein>
    <submittedName>
        <fullName evidence="2">Putative inositol monophosphatase</fullName>
    </submittedName>
</protein>
<feature type="binding site" evidence="1">
    <location>
        <position position="66"/>
    </location>
    <ligand>
        <name>Mg(2+)</name>
        <dbReference type="ChEBI" id="CHEBI:18420"/>
        <label>1</label>
        <note>catalytic</note>
    </ligand>
</feature>
<organism evidence="2 3">
    <name type="scientific">Austwickia chelonae NBRC 105200</name>
    <dbReference type="NCBI Taxonomy" id="1184607"/>
    <lineage>
        <taxon>Bacteria</taxon>
        <taxon>Bacillati</taxon>
        <taxon>Actinomycetota</taxon>
        <taxon>Actinomycetes</taxon>
        <taxon>Micrococcales</taxon>
        <taxon>Dermatophilaceae</taxon>
        <taxon>Austwickia</taxon>
    </lineage>
</organism>
<comment type="caution">
    <text evidence="2">The sequence shown here is derived from an EMBL/GenBank/DDBJ whole genome shotgun (WGS) entry which is preliminary data.</text>
</comment>
<dbReference type="GO" id="GO:0046872">
    <property type="term" value="F:metal ion binding"/>
    <property type="evidence" value="ECO:0007669"/>
    <property type="project" value="UniProtKB-KW"/>
</dbReference>
<evidence type="ECO:0000313" key="3">
    <source>
        <dbReference type="Proteomes" id="UP000008495"/>
    </source>
</evidence>
<keyword evidence="1" id="KW-0479">Metal-binding</keyword>
<gene>
    <name evidence="2" type="ORF">AUCHE_20_00460</name>
</gene>
<proteinExistence type="predicted"/>